<accession>U9SZZ9</accession>
<dbReference type="VEuPathDB" id="FungiDB:RhiirFUN_023490"/>
<name>U9SZZ9_RHIID</name>
<proteinExistence type="predicted"/>
<dbReference type="EMBL" id="KI296413">
    <property type="protein sequence ID" value="ESA01494.1"/>
    <property type="molecule type" value="Genomic_DNA"/>
</dbReference>
<reference evidence="1" key="1">
    <citation type="submission" date="2013-07" db="EMBL/GenBank/DDBJ databases">
        <title>The genome of an arbuscular mycorrhizal fungus provides insights into the evolution of the oldest plant symbiosis.</title>
        <authorList>
            <consortium name="DOE Joint Genome Institute"/>
            <person name="Tisserant E."/>
            <person name="Malbreil M."/>
            <person name="Kuo A."/>
            <person name="Kohler A."/>
            <person name="Symeonidi A."/>
            <person name="Balestrini R."/>
            <person name="Charron P."/>
            <person name="Duensing N."/>
            <person name="Frei-dit-Frey N."/>
            <person name="Gianinazzi-Pearson V."/>
            <person name="Gilbert B."/>
            <person name="Handa Y."/>
            <person name="Hijri M."/>
            <person name="Kaul R."/>
            <person name="Kawaguchi M."/>
            <person name="Krajinski F."/>
            <person name="Lammers P."/>
            <person name="Lapierre D."/>
            <person name="Masclaux F.G."/>
            <person name="Murat C."/>
            <person name="Morin E."/>
            <person name="Ndikumana S."/>
            <person name="Pagni M."/>
            <person name="Petitpierre D."/>
            <person name="Requena N."/>
            <person name="Rosikiewicz P."/>
            <person name="Riley R."/>
            <person name="Saito K."/>
            <person name="San Clemente H."/>
            <person name="Shapiro H."/>
            <person name="van Tuinen D."/>
            <person name="Becard G."/>
            <person name="Bonfante P."/>
            <person name="Paszkowski U."/>
            <person name="Shachar-Hill Y."/>
            <person name="Young J.P."/>
            <person name="Sanders I.R."/>
            <person name="Henrissat B."/>
            <person name="Rensing S.A."/>
            <person name="Grigoriev I.V."/>
            <person name="Corradi N."/>
            <person name="Roux C."/>
            <person name="Martin F."/>
        </authorList>
    </citation>
    <scope>NUCLEOTIDE SEQUENCE</scope>
    <source>
        <strain evidence="1">DAOM 197198</strain>
    </source>
</reference>
<dbReference type="HOGENOM" id="CLU_1027271_0_0_1"/>
<protein>
    <submittedName>
        <fullName evidence="1">Uncharacterized protein</fullName>
    </submittedName>
</protein>
<dbReference type="AlphaFoldDB" id="U9SZZ9"/>
<gene>
    <name evidence="1" type="ORF">GLOINDRAFT_7450</name>
</gene>
<organism evidence="1">
    <name type="scientific">Rhizophagus irregularis (strain DAOM 181602 / DAOM 197198 / MUCL 43194)</name>
    <name type="common">Arbuscular mycorrhizal fungus</name>
    <name type="synonym">Glomus intraradices</name>
    <dbReference type="NCBI Taxonomy" id="747089"/>
    <lineage>
        <taxon>Eukaryota</taxon>
        <taxon>Fungi</taxon>
        <taxon>Fungi incertae sedis</taxon>
        <taxon>Mucoromycota</taxon>
        <taxon>Glomeromycotina</taxon>
        <taxon>Glomeromycetes</taxon>
        <taxon>Glomerales</taxon>
        <taxon>Glomeraceae</taxon>
        <taxon>Rhizophagus</taxon>
    </lineage>
</organism>
<sequence length="271" mass="32250">MSENMVLVREKAVNKFIEDFYTEQFGNEVTNKERIISSKDEEIIKCKGELENRVRELEVDVTVKERIKLEKGEVRIITEKIKELEKKEQEFFSQKRQGYLRSKKEKAMWKNNSQTIYKYKTVKTRLRFTKEYENTYARGGANITIFRNSHQYFFIMFDSDLMTQELKGKYKNIKKYGGFFGKIIRVNKIKYILIYFNNKNDMMKGMNADIGSGLQLKSQDELIRKNGGFKPRIIKTQLNNKVSEKSVDEQYYDTRENLTDPLTNDQNKSFE</sequence>
<evidence type="ECO:0000313" key="1">
    <source>
        <dbReference type="EMBL" id="ESA01494.1"/>
    </source>
</evidence>